<keyword evidence="4" id="KW-1133">Transmembrane helix</keyword>
<evidence type="ECO:0000256" key="4">
    <source>
        <dbReference type="SAM" id="Phobius"/>
    </source>
</evidence>
<evidence type="ECO:0008006" key="9">
    <source>
        <dbReference type="Google" id="ProtNLM"/>
    </source>
</evidence>
<evidence type="ECO:0000256" key="3">
    <source>
        <dbReference type="ARBA" id="ARBA00023186"/>
    </source>
</evidence>
<evidence type="ECO:0000259" key="5">
    <source>
        <dbReference type="SMART" id="SM00382"/>
    </source>
</evidence>
<dbReference type="InterPro" id="IPR028299">
    <property type="entry name" value="ClpA/B_CS2"/>
</dbReference>
<comment type="caution">
    <text evidence="7">The sequence shown here is derived from an EMBL/GenBank/DDBJ whole genome shotgun (WGS) entry which is preliminary data.</text>
</comment>
<keyword evidence="4" id="KW-0812">Transmembrane</keyword>
<dbReference type="GO" id="GO:0005737">
    <property type="term" value="C:cytoplasm"/>
    <property type="evidence" value="ECO:0007669"/>
    <property type="project" value="TreeGrafter"/>
</dbReference>
<keyword evidence="1" id="KW-0547">Nucleotide-binding</keyword>
<keyword evidence="2" id="KW-0067">ATP-binding</keyword>
<proteinExistence type="predicted"/>
<dbReference type="PANTHER" id="PTHR11638:SF18">
    <property type="entry name" value="HEAT SHOCK PROTEIN 104"/>
    <property type="match status" value="1"/>
</dbReference>
<dbReference type="PANTHER" id="PTHR11638">
    <property type="entry name" value="ATP-DEPENDENT CLP PROTEASE"/>
    <property type="match status" value="1"/>
</dbReference>
<accession>A0A2H0ULN8</accession>
<feature type="transmembrane region" description="Helical" evidence="4">
    <location>
        <begin position="24"/>
        <end position="45"/>
    </location>
</feature>
<protein>
    <recommendedName>
        <fullName evidence="9">Clp R domain-containing protein</fullName>
    </recommendedName>
</protein>
<dbReference type="GO" id="GO:0005524">
    <property type="term" value="F:ATP binding"/>
    <property type="evidence" value="ECO:0007669"/>
    <property type="project" value="UniProtKB-KW"/>
</dbReference>
<name>A0A2H0ULN8_9BACT</name>
<dbReference type="Pfam" id="PF07724">
    <property type="entry name" value="AAA_2"/>
    <property type="match status" value="1"/>
</dbReference>
<dbReference type="CDD" id="cd00009">
    <property type="entry name" value="AAA"/>
    <property type="match status" value="1"/>
</dbReference>
<dbReference type="InterPro" id="IPR027417">
    <property type="entry name" value="P-loop_NTPase"/>
</dbReference>
<feature type="domain" description="AAA+ ATPase" evidence="5">
    <location>
        <begin position="567"/>
        <end position="734"/>
    </location>
</feature>
<evidence type="ECO:0000256" key="2">
    <source>
        <dbReference type="ARBA" id="ARBA00022840"/>
    </source>
</evidence>
<evidence type="ECO:0000313" key="7">
    <source>
        <dbReference type="EMBL" id="PIR87300.1"/>
    </source>
</evidence>
<organism evidence="7 8">
    <name type="scientific">Candidatus Harrisonbacteria bacterium CG10_big_fil_rev_8_21_14_0_10_49_15</name>
    <dbReference type="NCBI Taxonomy" id="1974587"/>
    <lineage>
        <taxon>Bacteria</taxon>
        <taxon>Candidatus Harrisoniibacteriota</taxon>
    </lineage>
</organism>
<dbReference type="InterPro" id="IPR003959">
    <property type="entry name" value="ATPase_AAA_core"/>
</dbReference>
<dbReference type="PRINTS" id="PR00300">
    <property type="entry name" value="CLPPROTEASEA"/>
</dbReference>
<feature type="domain" description="AAA+ ATPase" evidence="5">
    <location>
        <begin position="293"/>
        <end position="440"/>
    </location>
</feature>
<dbReference type="SMART" id="SM00382">
    <property type="entry name" value="AAA"/>
    <property type="match status" value="2"/>
</dbReference>
<dbReference type="Pfam" id="PF00004">
    <property type="entry name" value="AAA"/>
    <property type="match status" value="1"/>
</dbReference>
<dbReference type="InterPro" id="IPR050130">
    <property type="entry name" value="ClpA_ClpB"/>
</dbReference>
<evidence type="ECO:0000259" key="6">
    <source>
        <dbReference type="SMART" id="SM01086"/>
    </source>
</evidence>
<dbReference type="SMART" id="SM01086">
    <property type="entry name" value="ClpB_D2-small"/>
    <property type="match status" value="1"/>
</dbReference>
<evidence type="ECO:0000313" key="8">
    <source>
        <dbReference type="Proteomes" id="UP000229526"/>
    </source>
</evidence>
<dbReference type="InterPro" id="IPR003593">
    <property type="entry name" value="AAA+_ATPase"/>
</dbReference>
<gene>
    <name evidence="7" type="ORF">COU11_00940</name>
</gene>
<dbReference type="SUPFAM" id="SSF52540">
    <property type="entry name" value="P-loop containing nucleoside triphosphate hydrolases"/>
    <property type="match status" value="2"/>
</dbReference>
<reference evidence="8" key="1">
    <citation type="submission" date="2017-09" db="EMBL/GenBank/DDBJ databases">
        <title>Depth-based differentiation of microbial function through sediment-hosted aquifers and enrichment of novel symbionts in the deep terrestrial subsurface.</title>
        <authorList>
            <person name="Probst A.J."/>
            <person name="Ladd B."/>
            <person name="Jarett J.K."/>
            <person name="Geller-Mcgrath D.E."/>
            <person name="Sieber C.M.K."/>
            <person name="Emerson J.B."/>
            <person name="Anantharaman K."/>
            <person name="Thomas B.C."/>
            <person name="Malmstrom R."/>
            <person name="Stieglmeier M."/>
            <person name="Klingl A."/>
            <person name="Woyke T."/>
            <person name="Ryan C.M."/>
            <person name="Banfield J.F."/>
        </authorList>
    </citation>
    <scope>NUCLEOTIDE SEQUENCE [LARGE SCALE GENOMIC DNA]</scope>
</reference>
<dbReference type="GO" id="GO:0034605">
    <property type="term" value="P:cellular response to heat"/>
    <property type="evidence" value="ECO:0007669"/>
    <property type="project" value="TreeGrafter"/>
</dbReference>
<dbReference type="Gene3D" id="1.10.1780.10">
    <property type="entry name" value="Clp, N-terminal domain"/>
    <property type="match status" value="1"/>
</dbReference>
<dbReference type="InterPro" id="IPR019489">
    <property type="entry name" value="Clp_ATPase_C"/>
</dbReference>
<dbReference type="GO" id="GO:0016887">
    <property type="term" value="F:ATP hydrolysis activity"/>
    <property type="evidence" value="ECO:0007669"/>
    <property type="project" value="InterPro"/>
</dbReference>
<sequence>MKEEAPQDFYYREPRLEMTVGGRFFVRLTSFFLYGVLLVLLVVFLLSDINWMQAVGGLLVLFFLDRLVHINRPEWLLGRAGNDQLNIAKYCTPETYIVLERAIDRAILRGGDWRLYLLGGLLKRPEVVRVFDRLDVPVPDLRRKIVEALGEDDLRLKKKDVLRDVGELMKAAFTLARHHYGYAVEPHDVLGALAVTKDEKISRLFTLFEIDPADVETAFIFAREAHRSTNKMLTHAVGRRHRVMNRAWTARPTPLLDKYSTDFTDLSRLGYGVLLVGHEQEYQRLENVMSRPGSARALLVGDPGSGKNSIVQHLALMISKDRVPKPLFDKRLVSLSVGSLTAGADAGEVEARIESVLEEIRRAGNIILYIPDIHTLLRTSGQGHLSGADVLVQIITSGDIPVIGATYPQESKQYIEPNREFAAAFELIRVDEISGADAVRYLTFQSVVLEKQFGLVISFGAIKKSVELAKRHFHEALLPSSAESLLAETLARAQRAKQRLVGPADVVKTAEGKTNVVIHGADKEEAAALLNLEAEIHNRYIDQEQAVSAVADALRQYRSGLALPGGPIATFLFVGPTGVGKTELAKIVASVQFGSVAAMVRFDMTEYQDKQSITRLIGSSDGAVTGSLTESIRQRPYSLILLDEFEKAHPDILNIFLQVFDDGRLTDNAGRTVDFSNAIIIATSNAHSQFIVEQLQAGADAETVAEVLKQKLTGSFRPELLNRFSDIVVFRQLSQEDIFRIAELQLAELSHVVAQSRALEISFTRDAVEAIARIGFDPVFGARPLRRAIAQYLKNPLAEMILSGKVDRGGRLTVRYDGAEFIFE</sequence>
<dbReference type="InterPro" id="IPR036628">
    <property type="entry name" value="Clp_N_dom_sf"/>
</dbReference>
<dbReference type="CDD" id="cd19499">
    <property type="entry name" value="RecA-like_ClpB_Hsp104-like"/>
    <property type="match status" value="1"/>
</dbReference>
<dbReference type="Gene3D" id="1.10.8.60">
    <property type="match status" value="1"/>
</dbReference>
<keyword evidence="4" id="KW-0472">Membrane</keyword>
<dbReference type="PROSITE" id="PS00871">
    <property type="entry name" value="CLPAB_2"/>
    <property type="match status" value="1"/>
</dbReference>
<feature type="domain" description="Clp ATPase C-terminal" evidence="6">
    <location>
        <begin position="733"/>
        <end position="823"/>
    </location>
</feature>
<dbReference type="Gene3D" id="3.40.50.300">
    <property type="entry name" value="P-loop containing nucleotide triphosphate hydrolases"/>
    <property type="match status" value="2"/>
</dbReference>
<evidence type="ECO:0000256" key="1">
    <source>
        <dbReference type="ARBA" id="ARBA00022741"/>
    </source>
</evidence>
<dbReference type="Pfam" id="PF10431">
    <property type="entry name" value="ClpB_D2-small"/>
    <property type="match status" value="1"/>
</dbReference>
<dbReference type="Proteomes" id="UP000229526">
    <property type="component" value="Unassembled WGS sequence"/>
</dbReference>
<dbReference type="InterPro" id="IPR001270">
    <property type="entry name" value="ClpA/B"/>
</dbReference>
<keyword evidence="3" id="KW-0143">Chaperone</keyword>
<dbReference type="AlphaFoldDB" id="A0A2H0ULN8"/>
<dbReference type="EMBL" id="PFBD01000008">
    <property type="protein sequence ID" value="PIR87300.1"/>
    <property type="molecule type" value="Genomic_DNA"/>
</dbReference>